<dbReference type="GO" id="GO:0008478">
    <property type="term" value="F:pyridoxal kinase activity"/>
    <property type="evidence" value="ECO:0007669"/>
    <property type="project" value="UniProtKB-EC"/>
</dbReference>
<evidence type="ECO:0000259" key="6">
    <source>
        <dbReference type="Pfam" id="PF08543"/>
    </source>
</evidence>
<dbReference type="SUPFAM" id="SSF53613">
    <property type="entry name" value="Ribokinase-like"/>
    <property type="match status" value="1"/>
</dbReference>
<accession>A0A1I1AMS3</accession>
<keyword evidence="4 7" id="KW-0418">Kinase</keyword>
<dbReference type="GO" id="GO:0005524">
    <property type="term" value="F:ATP binding"/>
    <property type="evidence" value="ECO:0007669"/>
    <property type="project" value="UniProtKB-KW"/>
</dbReference>
<dbReference type="AlphaFoldDB" id="A0A1I1AMS3"/>
<feature type="domain" description="Pyridoxamine kinase/Phosphomethylpyrimidine kinase" evidence="6">
    <location>
        <begin position="79"/>
        <end position="264"/>
    </location>
</feature>
<sequence>MNNIKPIKKIAVIHDLCGVGKAALTNVIPILSVMGYEVCPIPTMLLSTHTGGFGKPSIIKTGSYLKEVTKHYKEIGLEFHGILIGYLGDKSLIEDVLCFVKEFKKDNTKVILDPIFADNGKYYSNFDYNYMNSIRKLIEISDVITPNYTEACYLSLENYIDNPKDNDIKGILDKISNIGCRNIVITSMVENDINKISTLLYEDGSIEKFATDKLEKSYPGTGDIFVSVLFGYLLKYENLSMATEKAVNFVFNVIKESNKYDYESKHGVLLEPSLKELL</sequence>
<keyword evidence="5" id="KW-0067">ATP-binding</keyword>
<proteinExistence type="predicted"/>
<protein>
    <recommendedName>
        <fullName evidence="1">pyridoxal kinase</fullName>
        <ecNumber evidence="1">2.7.1.35</ecNumber>
    </recommendedName>
</protein>
<keyword evidence="3" id="KW-0547">Nucleotide-binding</keyword>
<dbReference type="PANTHER" id="PTHR10534">
    <property type="entry name" value="PYRIDOXAL KINASE"/>
    <property type="match status" value="1"/>
</dbReference>
<evidence type="ECO:0000256" key="5">
    <source>
        <dbReference type="ARBA" id="ARBA00022840"/>
    </source>
</evidence>
<keyword evidence="8" id="KW-1185">Reference proteome</keyword>
<evidence type="ECO:0000256" key="2">
    <source>
        <dbReference type="ARBA" id="ARBA00022679"/>
    </source>
</evidence>
<dbReference type="Pfam" id="PF08543">
    <property type="entry name" value="Phos_pyr_kin"/>
    <property type="match status" value="1"/>
</dbReference>
<evidence type="ECO:0000256" key="3">
    <source>
        <dbReference type="ARBA" id="ARBA00022741"/>
    </source>
</evidence>
<evidence type="ECO:0000313" key="8">
    <source>
        <dbReference type="Proteomes" id="UP000198619"/>
    </source>
</evidence>
<evidence type="ECO:0000256" key="1">
    <source>
        <dbReference type="ARBA" id="ARBA00012104"/>
    </source>
</evidence>
<dbReference type="Proteomes" id="UP000198619">
    <property type="component" value="Unassembled WGS sequence"/>
</dbReference>
<dbReference type="Gene3D" id="3.40.1190.20">
    <property type="match status" value="1"/>
</dbReference>
<organism evidence="7 8">
    <name type="scientific">Clostridium frigidicarnis</name>
    <dbReference type="NCBI Taxonomy" id="84698"/>
    <lineage>
        <taxon>Bacteria</taxon>
        <taxon>Bacillati</taxon>
        <taxon>Bacillota</taxon>
        <taxon>Clostridia</taxon>
        <taxon>Eubacteriales</taxon>
        <taxon>Clostridiaceae</taxon>
        <taxon>Clostridium</taxon>
    </lineage>
</organism>
<name>A0A1I1AMS3_9CLOT</name>
<dbReference type="STRING" id="84698.SAMN04488528_10402"/>
<evidence type="ECO:0000256" key="4">
    <source>
        <dbReference type="ARBA" id="ARBA00022777"/>
    </source>
</evidence>
<dbReference type="EMBL" id="FOKI01000040">
    <property type="protein sequence ID" value="SFB38822.1"/>
    <property type="molecule type" value="Genomic_DNA"/>
</dbReference>
<dbReference type="NCBIfam" id="NF005491">
    <property type="entry name" value="PRK07105.1"/>
    <property type="match status" value="1"/>
</dbReference>
<dbReference type="CDD" id="cd01173">
    <property type="entry name" value="pyridoxal_pyridoxamine_kinase"/>
    <property type="match status" value="1"/>
</dbReference>
<dbReference type="InterPro" id="IPR004625">
    <property type="entry name" value="PyrdxlKinase"/>
</dbReference>
<evidence type="ECO:0000313" key="7">
    <source>
        <dbReference type="EMBL" id="SFB38822.1"/>
    </source>
</evidence>
<dbReference type="InterPro" id="IPR029056">
    <property type="entry name" value="Ribokinase-like"/>
</dbReference>
<reference evidence="7 8" key="1">
    <citation type="submission" date="2016-10" db="EMBL/GenBank/DDBJ databases">
        <authorList>
            <person name="de Groot N.N."/>
        </authorList>
    </citation>
    <scope>NUCLEOTIDE SEQUENCE [LARGE SCALE GENOMIC DNA]</scope>
    <source>
        <strain evidence="7 8">DSM 12271</strain>
    </source>
</reference>
<dbReference type="RefSeq" id="WP_242948450.1">
    <property type="nucleotide sequence ID" value="NZ_FOKI01000040.1"/>
</dbReference>
<dbReference type="EC" id="2.7.1.35" evidence="1"/>
<dbReference type="GO" id="GO:0005829">
    <property type="term" value="C:cytosol"/>
    <property type="evidence" value="ECO:0007669"/>
    <property type="project" value="TreeGrafter"/>
</dbReference>
<gene>
    <name evidence="7" type="ORF">SAMN04488528_10402</name>
</gene>
<dbReference type="InterPro" id="IPR013749">
    <property type="entry name" value="PM/HMP-P_kinase-1"/>
</dbReference>
<dbReference type="PANTHER" id="PTHR10534:SF2">
    <property type="entry name" value="PYRIDOXAL KINASE"/>
    <property type="match status" value="1"/>
</dbReference>
<dbReference type="GO" id="GO:0009443">
    <property type="term" value="P:pyridoxal 5'-phosphate salvage"/>
    <property type="evidence" value="ECO:0007669"/>
    <property type="project" value="InterPro"/>
</dbReference>
<keyword evidence="2" id="KW-0808">Transferase</keyword>